<evidence type="ECO:0000256" key="1">
    <source>
        <dbReference type="ARBA" id="ARBA00022723"/>
    </source>
</evidence>
<protein>
    <submittedName>
        <fullName evidence="3">Uncharacterized protein</fullName>
    </submittedName>
</protein>
<keyword evidence="4" id="KW-1185">Reference proteome</keyword>
<dbReference type="InterPro" id="IPR045054">
    <property type="entry name" value="P4HA-like"/>
</dbReference>
<dbReference type="PANTHER" id="PTHR10869">
    <property type="entry name" value="PROLYL 4-HYDROXYLASE ALPHA SUBUNIT"/>
    <property type="match status" value="1"/>
</dbReference>
<dbReference type="AlphaFoldDB" id="A0A5N6K1E1"/>
<comment type="caution">
    <text evidence="3">The sequence shown here is derived from an EMBL/GenBank/DDBJ whole genome shotgun (WGS) entry which is preliminary data.</text>
</comment>
<dbReference type="EMBL" id="VIGI01000009">
    <property type="protein sequence ID" value="KAB8295854.1"/>
    <property type="molecule type" value="Genomic_DNA"/>
</dbReference>
<keyword evidence="2" id="KW-0408">Iron</keyword>
<keyword evidence="1" id="KW-0479">Metal-binding</keyword>
<name>A0A5N6K1E1_MONLA</name>
<accession>A0A5N6K1E1</accession>
<evidence type="ECO:0000256" key="2">
    <source>
        <dbReference type="ARBA" id="ARBA00023004"/>
    </source>
</evidence>
<reference evidence="3 4" key="1">
    <citation type="submission" date="2019-06" db="EMBL/GenBank/DDBJ databases">
        <title>Genome Sequence of the Brown Rot Fungal Pathogen Monilinia laxa.</title>
        <authorList>
            <person name="De Miccolis Angelini R.M."/>
            <person name="Landi L."/>
            <person name="Abate D."/>
            <person name="Pollastro S."/>
            <person name="Romanazzi G."/>
            <person name="Faretra F."/>
        </authorList>
    </citation>
    <scope>NUCLEOTIDE SEQUENCE [LARGE SCALE GENOMIC DNA]</scope>
    <source>
        <strain evidence="3 4">Mlax316</strain>
    </source>
</reference>
<proteinExistence type="predicted"/>
<dbReference type="GO" id="GO:0004656">
    <property type="term" value="F:procollagen-proline 4-dioxygenase activity"/>
    <property type="evidence" value="ECO:0007669"/>
    <property type="project" value="TreeGrafter"/>
</dbReference>
<dbReference type="GO" id="GO:0046872">
    <property type="term" value="F:metal ion binding"/>
    <property type="evidence" value="ECO:0007669"/>
    <property type="project" value="UniProtKB-KW"/>
</dbReference>
<gene>
    <name evidence="3" type="ORF">EYC80_008676</name>
</gene>
<dbReference type="GO" id="GO:0005783">
    <property type="term" value="C:endoplasmic reticulum"/>
    <property type="evidence" value="ECO:0007669"/>
    <property type="project" value="TreeGrafter"/>
</dbReference>
<organism evidence="3 4">
    <name type="scientific">Monilinia laxa</name>
    <name type="common">Brown rot fungus</name>
    <name type="synonym">Sclerotinia laxa</name>
    <dbReference type="NCBI Taxonomy" id="61186"/>
    <lineage>
        <taxon>Eukaryota</taxon>
        <taxon>Fungi</taxon>
        <taxon>Dikarya</taxon>
        <taxon>Ascomycota</taxon>
        <taxon>Pezizomycotina</taxon>
        <taxon>Leotiomycetes</taxon>
        <taxon>Helotiales</taxon>
        <taxon>Sclerotiniaceae</taxon>
        <taxon>Monilinia</taxon>
    </lineage>
</organism>
<dbReference type="PANTHER" id="PTHR10869:SF241">
    <property type="entry name" value="FE2OG DIOXYGENASE DOMAIN-CONTAINING PROTEIN"/>
    <property type="match status" value="1"/>
</dbReference>
<dbReference type="Gene3D" id="2.60.120.620">
    <property type="entry name" value="q2cbj1_9rhob like domain"/>
    <property type="match status" value="1"/>
</dbReference>
<evidence type="ECO:0000313" key="3">
    <source>
        <dbReference type="EMBL" id="KAB8295854.1"/>
    </source>
</evidence>
<evidence type="ECO:0000313" key="4">
    <source>
        <dbReference type="Proteomes" id="UP000326757"/>
    </source>
</evidence>
<sequence length="276" mass="31015">MSFLLSELREKASCITSSFKKSNPQVREESVNKRKARRPGYDVVKTSYTSLPVPIPDDFMRPLENPDEIITVEKIDFAKTALKEYRGAYAVILDGVLSRNECEMLVKLAEMSKGGHGNIIRGIKVENGVKMAGSGKGAHGDDVEEDEEDVKRPANNGWTAAMVNAGMGHEFLATEYRNSDRIIWDEKEVVGRIWARVLQGKGIKEDIGILEGKKWESLASIGIRRGERWVSTEQGINERMRFLRYGAGQYFREHVDSRYETPDGTGEMSQHTQVSG</sequence>
<dbReference type="Proteomes" id="UP000326757">
    <property type="component" value="Unassembled WGS sequence"/>
</dbReference>
<dbReference type="OrthoDB" id="69177at2759"/>